<keyword evidence="6" id="KW-0809">Transit peptide</keyword>
<gene>
    <name evidence="13" type="ORF">PIIN_05224</name>
</gene>
<evidence type="ECO:0000313" key="13">
    <source>
        <dbReference type="EMBL" id="CCA71285.1"/>
    </source>
</evidence>
<dbReference type="GO" id="GO:0005739">
    <property type="term" value="C:mitochondrion"/>
    <property type="evidence" value="ECO:0007669"/>
    <property type="project" value="UniProtKB-SubCell"/>
</dbReference>
<evidence type="ECO:0000256" key="5">
    <source>
        <dbReference type="ARBA" id="ARBA00022827"/>
    </source>
</evidence>
<dbReference type="PROSITE" id="PS51387">
    <property type="entry name" value="FAD_PCMH"/>
    <property type="match status" value="1"/>
</dbReference>
<dbReference type="GO" id="GO:0008720">
    <property type="term" value="F:D-lactate dehydrogenase (NAD+) activity"/>
    <property type="evidence" value="ECO:0007669"/>
    <property type="project" value="TreeGrafter"/>
</dbReference>
<dbReference type="Proteomes" id="UP000007148">
    <property type="component" value="Unassembled WGS sequence"/>
</dbReference>
<dbReference type="EMBL" id="CAFZ01000113">
    <property type="protein sequence ID" value="CCA71285.1"/>
    <property type="molecule type" value="Genomic_DNA"/>
</dbReference>
<organism evidence="13 14">
    <name type="scientific">Serendipita indica (strain DSM 11827)</name>
    <name type="common">Root endophyte fungus</name>
    <name type="synonym">Piriformospora indica</name>
    <dbReference type="NCBI Taxonomy" id="1109443"/>
    <lineage>
        <taxon>Eukaryota</taxon>
        <taxon>Fungi</taxon>
        <taxon>Dikarya</taxon>
        <taxon>Basidiomycota</taxon>
        <taxon>Agaricomycotina</taxon>
        <taxon>Agaricomycetes</taxon>
        <taxon>Sebacinales</taxon>
        <taxon>Serendipitaceae</taxon>
        <taxon>Serendipita</taxon>
    </lineage>
</organism>
<dbReference type="FunFam" id="3.30.70.2740:FF:000001">
    <property type="entry name" value="D-lactate dehydrogenase mitochondrial"/>
    <property type="match status" value="1"/>
</dbReference>
<dbReference type="InterPro" id="IPR016164">
    <property type="entry name" value="FAD-linked_Oxase-like_C"/>
</dbReference>
<dbReference type="InterPro" id="IPR036318">
    <property type="entry name" value="FAD-bd_PCMH-like_sf"/>
</dbReference>
<evidence type="ECO:0000313" key="14">
    <source>
        <dbReference type="Proteomes" id="UP000007148"/>
    </source>
</evidence>
<keyword evidence="8" id="KW-0496">Mitochondrion</keyword>
<feature type="region of interest" description="Disordered" evidence="11">
    <location>
        <begin position="13"/>
        <end position="35"/>
    </location>
</feature>
<comment type="similarity">
    <text evidence="3">Belongs to the FAD-binding oxidoreductase/transferase type 4 family.</text>
</comment>
<dbReference type="GO" id="GO:1903457">
    <property type="term" value="P:lactate catabolic process"/>
    <property type="evidence" value="ECO:0007669"/>
    <property type="project" value="TreeGrafter"/>
</dbReference>
<proteinExistence type="inferred from homology"/>
<dbReference type="InterPro" id="IPR016169">
    <property type="entry name" value="FAD-bd_PCMH_sub2"/>
</dbReference>
<evidence type="ECO:0000256" key="10">
    <source>
        <dbReference type="ARBA" id="ARBA00051436"/>
    </source>
</evidence>
<dbReference type="InterPro" id="IPR004113">
    <property type="entry name" value="FAD-bd_oxidored_4_C"/>
</dbReference>
<sequence length="560" mass="60309">MRVRPPRLRLKPQTRQYSNSAARNNAKTKSSSTPKFDISPATGQLLLIGGVVGWGIVAGLSIRSQLEEETWYEGLKHSWFTAKPTPNVTKAISMLKSVFPEQGRLLTDAKVLTSDAATQFLAYIGSEAALPHKAIVFPQSTEDVVKIVKICKSCNVSIVPRGSGTGLEGHASGTTGDSICIDLSQMDRIIHINVADSDLTCQAGATWDGVNEILRKKGIPLFFPLDPASGSSLGGNLSTSCSGPNAVRYGTARGEWFLSATVVLASGEVIKTRRRAHKSSAGFDLTQLFIGAEGTLGIVTEVTIKLAPALPTTVALAHFPNVDFACRAVDALLKSHSGMHIQCVELTDSTFMKALNHSLSQSVTDRATRYPVSDTLFIKIQGSSIMQNDTLADIQRTLAQYGCEDIRVARGEEEADAMWGHRRGALPAILGYIEGSQVWSTDVCVPVSNLASLVRQVQEDAAKAGIICPIVGHVGDGNFHAALIYRNPAEFSKVKELSRRIVERALELDGTCTGEHGVGVGKRQYLIPELGTGTVELMKVIKKRLDPTNMMNPGKLYPSD</sequence>
<dbReference type="Pfam" id="PF02913">
    <property type="entry name" value="FAD-oxidase_C"/>
    <property type="match status" value="1"/>
</dbReference>
<feature type="compositionally biased region" description="Polar residues" evidence="11">
    <location>
        <begin position="13"/>
        <end position="34"/>
    </location>
</feature>
<comment type="caution">
    <text evidence="13">The sequence shown here is derived from an EMBL/GenBank/DDBJ whole genome shotgun (WGS) entry which is preliminary data.</text>
</comment>
<dbReference type="FunFam" id="1.10.45.10:FF:000001">
    <property type="entry name" value="D-lactate dehydrogenase mitochondrial"/>
    <property type="match status" value="1"/>
</dbReference>
<comment type="catalytic activity">
    <reaction evidence="10">
        <text>(R)-lactate + 2 Fe(III)-[cytochrome c] = 2 Fe(II)-[cytochrome c] + pyruvate + 2 H(+)</text>
        <dbReference type="Rhea" id="RHEA:13521"/>
        <dbReference type="Rhea" id="RHEA-COMP:10350"/>
        <dbReference type="Rhea" id="RHEA-COMP:14399"/>
        <dbReference type="ChEBI" id="CHEBI:15361"/>
        <dbReference type="ChEBI" id="CHEBI:15378"/>
        <dbReference type="ChEBI" id="CHEBI:16004"/>
        <dbReference type="ChEBI" id="CHEBI:29033"/>
        <dbReference type="ChEBI" id="CHEBI:29034"/>
        <dbReference type="EC" id="1.1.2.4"/>
    </reaction>
</comment>
<protein>
    <recommendedName>
        <fullName evidence="9">D-lactate dehydrogenase (cytochrome)</fullName>
        <ecNumber evidence="9">1.1.2.4</ecNumber>
    </recommendedName>
</protein>
<dbReference type="GO" id="GO:0004458">
    <property type="term" value="F:D-lactate dehydrogenase (cytochrome) activity"/>
    <property type="evidence" value="ECO:0007669"/>
    <property type="project" value="UniProtKB-EC"/>
</dbReference>
<evidence type="ECO:0000256" key="8">
    <source>
        <dbReference type="ARBA" id="ARBA00023128"/>
    </source>
</evidence>
<dbReference type="Pfam" id="PF01565">
    <property type="entry name" value="FAD_binding_4"/>
    <property type="match status" value="1"/>
</dbReference>
<evidence type="ECO:0000259" key="12">
    <source>
        <dbReference type="PROSITE" id="PS51387"/>
    </source>
</evidence>
<dbReference type="InterPro" id="IPR016166">
    <property type="entry name" value="FAD-bd_PCMH"/>
</dbReference>
<dbReference type="InterPro" id="IPR006094">
    <property type="entry name" value="Oxid_FAD_bind_N"/>
</dbReference>
<keyword evidence="7" id="KW-0560">Oxidoreductase</keyword>
<accession>G4TIZ3</accession>
<evidence type="ECO:0000256" key="11">
    <source>
        <dbReference type="SAM" id="MobiDB-lite"/>
    </source>
</evidence>
<dbReference type="OMA" id="LMFGTDC"/>
<dbReference type="PANTHER" id="PTHR11748">
    <property type="entry name" value="D-LACTATE DEHYDROGENASE"/>
    <property type="match status" value="1"/>
</dbReference>
<dbReference type="HOGENOM" id="CLU_017779_3_3_1"/>
<dbReference type="Gene3D" id="3.30.70.2740">
    <property type="match status" value="1"/>
</dbReference>
<dbReference type="Gene3D" id="1.10.45.10">
    <property type="entry name" value="Vanillyl-alcohol Oxidase, Chain A, domain 4"/>
    <property type="match status" value="1"/>
</dbReference>
<name>G4TIZ3_SERID</name>
<dbReference type="eggNOG" id="KOG1231">
    <property type="taxonomic scope" value="Eukaryota"/>
</dbReference>
<keyword evidence="14" id="KW-1185">Reference proteome</keyword>
<dbReference type="EC" id="1.1.2.4" evidence="9"/>
<dbReference type="Gene3D" id="3.30.465.10">
    <property type="match status" value="1"/>
</dbReference>
<dbReference type="GO" id="GO:0071949">
    <property type="term" value="F:FAD binding"/>
    <property type="evidence" value="ECO:0007669"/>
    <property type="project" value="InterPro"/>
</dbReference>
<dbReference type="OrthoDB" id="7786253at2759"/>
<dbReference type="AlphaFoldDB" id="G4TIZ3"/>
<evidence type="ECO:0000256" key="4">
    <source>
        <dbReference type="ARBA" id="ARBA00022630"/>
    </source>
</evidence>
<evidence type="ECO:0000256" key="6">
    <source>
        <dbReference type="ARBA" id="ARBA00022946"/>
    </source>
</evidence>
<reference evidence="13 14" key="1">
    <citation type="journal article" date="2011" name="PLoS Pathog.">
        <title>Endophytic Life Strategies Decoded by Genome and Transcriptome Analyses of the Mutualistic Root Symbiont Piriformospora indica.</title>
        <authorList>
            <person name="Zuccaro A."/>
            <person name="Lahrmann U."/>
            <person name="Guldener U."/>
            <person name="Langen G."/>
            <person name="Pfiffi S."/>
            <person name="Biedenkopf D."/>
            <person name="Wong P."/>
            <person name="Samans B."/>
            <person name="Grimm C."/>
            <person name="Basiewicz M."/>
            <person name="Murat C."/>
            <person name="Martin F."/>
            <person name="Kogel K.H."/>
        </authorList>
    </citation>
    <scope>NUCLEOTIDE SEQUENCE [LARGE SCALE GENOMIC DNA]</scope>
    <source>
        <strain evidence="13 14">DSM 11827</strain>
    </source>
</reference>
<keyword evidence="4" id="KW-0285">Flavoprotein</keyword>
<evidence type="ECO:0000256" key="7">
    <source>
        <dbReference type="ARBA" id="ARBA00023002"/>
    </source>
</evidence>
<dbReference type="SUPFAM" id="SSF55103">
    <property type="entry name" value="FAD-linked oxidases, C-terminal domain"/>
    <property type="match status" value="1"/>
</dbReference>
<dbReference type="STRING" id="1109443.G4TIZ3"/>
<evidence type="ECO:0000256" key="3">
    <source>
        <dbReference type="ARBA" id="ARBA00008000"/>
    </source>
</evidence>
<keyword evidence="5" id="KW-0274">FAD</keyword>
<feature type="domain" description="FAD-binding PCMH-type" evidence="12">
    <location>
        <begin position="128"/>
        <end position="309"/>
    </location>
</feature>
<dbReference type="PANTHER" id="PTHR11748:SF111">
    <property type="entry name" value="D-LACTATE DEHYDROGENASE, MITOCHONDRIAL-RELATED"/>
    <property type="match status" value="1"/>
</dbReference>
<comment type="subcellular location">
    <subcellularLocation>
        <location evidence="2">Mitochondrion</location>
    </subcellularLocation>
</comment>
<dbReference type="SUPFAM" id="SSF56176">
    <property type="entry name" value="FAD-binding/transporter-associated domain-like"/>
    <property type="match status" value="1"/>
</dbReference>
<dbReference type="InParanoid" id="G4TIZ3"/>
<evidence type="ECO:0000256" key="1">
    <source>
        <dbReference type="ARBA" id="ARBA00001974"/>
    </source>
</evidence>
<dbReference type="InterPro" id="IPR016171">
    <property type="entry name" value="Vanillyl_alc_oxidase_C-sub2"/>
</dbReference>
<comment type="cofactor">
    <cofactor evidence="1">
        <name>FAD</name>
        <dbReference type="ChEBI" id="CHEBI:57692"/>
    </cofactor>
</comment>
<evidence type="ECO:0000256" key="9">
    <source>
        <dbReference type="ARBA" id="ARBA00038897"/>
    </source>
</evidence>
<evidence type="ECO:0000256" key="2">
    <source>
        <dbReference type="ARBA" id="ARBA00004173"/>
    </source>
</evidence>